<evidence type="ECO:0000313" key="3">
    <source>
        <dbReference type="Proteomes" id="UP001597168"/>
    </source>
</evidence>
<dbReference type="EMBL" id="JBHTLK010000034">
    <property type="protein sequence ID" value="MFD1147380.1"/>
    <property type="molecule type" value="Genomic_DNA"/>
</dbReference>
<evidence type="ECO:0000313" key="2">
    <source>
        <dbReference type="EMBL" id="MFD1147380.1"/>
    </source>
</evidence>
<keyword evidence="2" id="KW-0378">Hydrolase</keyword>
<protein>
    <submittedName>
        <fullName evidence="2">Alpha/beta fold hydrolase</fullName>
    </submittedName>
</protein>
<gene>
    <name evidence="2" type="ORF">ACFQ3T_09615</name>
</gene>
<dbReference type="InterPro" id="IPR050228">
    <property type="entry name" value="Carboxylesterase_BioH"/>
</dbReference>
<evidence type="ECO:0000259" key="1">
    <source>
        <dbReference type="Pfam" id="PF12697"/>
    </source>
</evidence>
<dbReference type="InterPro" id="IPR000073">
    <property type="entry name" value="AB_hydrolase_1"/>
</dbReference>
<dbReference type="SUPFAM" id="SSF53474">
    <property type="entry name" value="alpha/beta-Hydrolases"/>
    <property type="match status" value="1"/>
</dbReference>
<reference evidence="3" key="1">
    <citation type="journal article" date="2019" name="Int. J. Syst. Evol. Microbiol.">
        <title>The Global Catalogue of Microorganisms (GCM) 10K type strain sequencing project: providing services to taxonomists for standard genome sequencing and annotation.</title>
        <authorList>
            <consortium name="The Broad Institute Genomics Platform"/>
            <consortium name="The Broad Institute Genome Sequencing Center for Infectious Disease"/>
            <person name="Wu L."/>
            <person name="Ma J."/>
        </authorList>
    </citation>
    <scope>NUCLEOTIDE SEQUENCE [LARGE SCALE GENOMIC DNA]</scope>
    <source>
        <strain evidence="3">CCUG 60214</strain>
    </source>
</reference>
<dbReference type="Proteomes" id="UP001597168">
    <property type="component" value="Unassembled WGS sequence"/>
</dbReference>
<proteinExistence type="predicted"/>
<dbReference type="RefSeq" id="WP_380722461.1">
    <property type="nucleotide sequence ID" value="NZ_JBHTLK010000034.1"/>
</dbReference>
<dbReference type="Gene3D" id="3.40.50.1820">
    <property type="entry name" value="alpha/beta hydrolase"/>
    <property type="match status" value="1"/>
</dbReference>
<organism evidence="2 3">
    <name type="scientific">Saccharothrix hoggarensis</name>
    <dbReference type="NCBI Taxonomy" id="913853"/>
    <lineage>
        <taxon>Bacteria</taxon>
        <taxon>Bacillati</taxon>
        <taxon>Actinomycetota</taxon>
        <taxon>Actinomycetes</taxon>
        <taxon>Pseudonocardiales</taxon>
        <taxon>Pseudonocardiaceae</taxon>
        <taxon>Saccharothrix</taxon>
    </lineage>
</organism>
<dbReference type="PANTHER" id="PTHR43194:SF2">
    <property type="entry name" value="PEROXISOMAL MEMBRANE PROTEIN LPX1"/>
    <property type="match status" value="1"/>
</dbReference>
<dbReference type="GO" id="GO:0016787">
    <property type="term" value="F:hydrolase activity"/>
    <property type="evidence" value="ECO:0007669"/>
    <property type="project" value="UniProtKB-KW"/>
</dbReference>
<dbReference type="InterPro" id="IPR029058">
    <property type="entry name" value="AB_hydrolase_fold"/>
</dbReference>
<dbReference type="PRINTS" id="PR00111">
    <property type="entry name" value="ABHYDROLASE"/>
</dbReference>
<sequence>MTMYEIVAGVRTWYEVRGEGEPLVLLHGGFSDSRDFEPNLARLADRFRVYLVDRRGHGRTPDVPGPVSPDVLAGDVVAFLEHVVGGPAHLVGYSAGGVVALGVAQRRPDLVRRLAVLNSAFGKDGWLFLPQPGGGLPAEVADRYAEVSPDGRDHLPVVVEKFARAAHDPEVVDLAAITAPTLVLGSDDDIVRLEHTVALYRGIADAQLCVLPGTSHLMPFERPDLCASLVADFLTTTPRPLMPIRRAEVVA</sequence>
<accession>A0ABW3QS03</accession>
<dbReference type="Pfam" id="PF12697">
    <property type="entry name" value="Abhydrolase_6"/>
    <property type="match status" value="1"/>
</dbReference>
<comment type="caution">
    <text evidence="2">The sequence shown here is derived from an EMBL/GenBank/DDBJ whole genome shotgun (WGS) entry which is preliminary data.</text>
</comment>
<keyword evidence="3" id="KW-1185">Reference proteome</keyword>
<feature type="domain" description="AB hydrolase-1" evidence="1">
    <location>
        <begin position="23"/>
        <end position="228"/>
    </location>
</feature>
<name>A0ABW3QS03_9PSEU</name>
<dbReference type="PANTHER" id="PTHR43194">
    <property type="entry name" value="HYDROLASE ALPHA/BETA FOLD FAMILY"/>
    <property type="match status" value="1"/>
</dbReference>